<dbReference type="Proteomes" id="UP000190657">
    <property type="component" value="Unassembled WGS sequence"/>
</dbReference>
<dbReference type="SUPFAM" id="SSF143243">
    <property type="entry name" value="Nqo5-like"/>
    <property type="match status" value="1"/>
</dbReference>
<dbReference type="EMBL" id="FUWW01000010">
    <property type="protein sequence ID" value="SJZ59460.1"/>
    <property type="molecule type" value="Genomic_DNA"/>
</dbReference>
<protein>
    <submittedName>
        <fullName evidence="2">Ech hydrogenase subunit D</fullName>
    </submittedName>
</protein>
<evidence type="ECO:0000313" key="2">
    <source>
        <dbReference type="EMBL" id="SJZ59460.1"/>
    </source>
</evidence>
<keyword evidence="3" id="KW-1185">Reference proteome</keyword>
<sequence length="128" mass="15297">MNNYNDFAITKVTKDELYNIMQKKYEDGYRLSQICSIAFEGYNEVIYSVNKDYLMENYKIDLPIDEEIKSFSDIFPAATLYENEIKELWGVKVVGMNIDYHNKFYRIKEETPFKKQITVIKKEDTKDE</sequence>
<dbReference type="InterPro" id="IPR001268">
    <property type="entry name" value="NADH_UbQ_OxRdtase_30kDa_su"/>
</dbReference>
<proteinExistence type="predicted"/>
<dbReference type="Gene3D" id="3.30.460.80">
    <property type="entry name" value="NADH:ubiquinone oxidoreductase, 30kDa subunit"/>
    <property type="match status" value="1"/>
</dbReference>
<dbReference type="AlphaFoldDB" id="A0A1T4LXJ4"/>
<accession>A0A1T4LXJ4</accession>
<feature type="domain" description="NADH:ubiquinone oxidoreductase 30kDa subunit" evidence="1">
    <location>
        <begin position="11"/>
        <end position="96"/>
    </location>
</feature>
<dbReference type="STRING" id="290054.SAMN02745114_01050"/>
<reference evidence="2 3" key="1">
    <citation type="submission" date="2017-02" db="EMBL/GenBank/DDBJ databases">
        <authorList>
            <person name="Peterson S.W."/>
        </authorList>
    </citation>
    <scope>NUCLEOTIDE SEQUENCE [LARGE SCALE GENOMIC DNA]</scope>
    <source>
        <strain evidence="2 3">ATCC 51222</strain>
    </source>
</reference>
<dbReference type="InterPro" id="IPR037232">
    <property type="entry name" value="NADH_quin_OxRdtase_su_C/D-like"/>
</dbReference>
<dbReference type="OrthoDB" id="3178054at2"/>
<evidence type="ECO:0000259" key="1">
    <source>
        <dbReference type="Pfam" id="PF00329"/>
    </source>
</evidence>
<gene>
    <name evidence="2" type="ORF">SAMN02745114_01050</name>
</gene>
<organism evidence="2 3">
    <name type="scientific">Eubacterium coprostanoligenes</name>
    <dbReference type="NCBI Taxonomy" id="290054"/>
    <lineage>
        <taxon>Bacteria</taxon>
        <taxon>Bacillati</taxon>
        <taxon>Bacillota</taxon>
        <taxon>Clostridia</taxon>
        <taxon>Eubacteriales</taxon>
        <taxon>Eubacteriaceae</taxon>
        <taxon>Eubacterium</taxon>
    </lineage>
</organism>
<dbReference type="GO" id="GO:0008137">
    <property type="term" value="F:NADH dehydrogenase (ubiquinone) activity"/>
    <property type="evidence" value="ECO:0007669"/>
    <property type="project" value="InterPro"/>
</dbReference>
<dbReference type="Pfam" id="PF00329">
    <property type="entry name" value="Complex1_30kDa"/>
    <property type="match status" value="1"/>
</dbReference>
<evidence type="ECO:0000313" key="3">
    <source>
        <dbReference type="Proteomes" id="UP000190657"/>
    </source>
</evidence>
<dbReference type="RefSeq" id="WP_078768528.1">
    <property type="nucleotide sequence ID" value="NZ_FUWW01000010.1"/>
</dbReference>
<name>A0A1T4LXJ4_9FIRM</name>